<dbReference type="Gene3D" id="1.10.510.10">
    <property type="entry name" value="Transferase(Phosphotransferase) domain 1"/>
    <property type="match status" value="1"/>
</dbReference>
<accession>A0A267H2M8</accession>
<dbReference type="PROSITE" id="PS50011">
    <property type="entry name" value="PROTEIN_KINASE_DOM"/>
    <property type="match status" value="1"/>
</dbReference>
<reference evidence="10 11" key="1">
    <citation type="submission" date="2017-06" db="EMBL/GenBank/DDBJ databases">
        <title>A platform for efficient transgenesis in Macrostomum lignano, a flatworm model organism for stem cell research.</title>
        <authorList>
            <person name="Berezikov E."/>
        </authorList>
    </citation>
    <scope>NUCLEOTIDE SEQUENCE [LARGE SCALE GENOMIC DNA]</scope>
    <source>
        <strain evidence="10">DV1</strain>
        <tissue evidence="10">Whole organism</tissue>
    </source>
</reference>
<dbReference type="GO" id="GO:0005634">
    <property type="term" value="C:nucleus"/>
    <property type="evidence" value="ECO:0007669"/>
    <property type="project" value="TreeGrafter"/>
</dbReference>
<evidence type="ECO:0000256" key="5">
    <source>
        <dbReference type="ARBA" id="ARBA00022777"/>
    </source>
</evidence>
<dbReference type="STRING" id="282301.A0A267H2M8"/>
<evidence type="ECO:0000259" key="9">
    <source>
        <dbReference type="PROSITE" id="PS50011"/>
    </source>
</evidence>
<dbReference type="InterPro" id="IPR011009">
    <property type="entry name" value="Kinase-like_dom_sf"/>
</dbReference>
<dbReference type="Proteomes" id="UP000215902">
    <property type="component" value="Unassembled WGS sequence"/>
</dbReference>
<feature type="domain" description="Protein kinase" evidence="9">
    <location>
        <begin position="18"/>
        <end position="340"/>
    </location>
</feature>
<dbReference type="Gene3D" id="3.30.200.20">
    <property type="entry name" value="Phosphorylase Kinase, domain 1"/>
    <property type="match status" value="1"/>
</dbReference>
<keyword evidence="6 7" id="KW-0067">ATP-binding</keyword>
<gene>
    <name evidence="10" type="ORF">BOX15_Mlig026057g3</name>
</gene>
<keyword evidence="2 8" id="KW-0723">Serine/threonine-protein kinase</keyword>
<proteinExistence type="inferred from homology"/>
<evidence type="ECO:0000256" key="3">
    <source>
        <dbReference type="ARBA" id="ARBA00022679"/>
    </source>
</evidence>
<comment type="similarity">
    <text evidence="1">Belongs to the protein kinase superfamily. CMGC Ser/Thr protein kinase family. CDC2/CDKX subfamily.</text>
</comment>
<protein>
    <recommendedName>
        <fullName evidence="9">Protein kinase domain-containing protein</fullName>
    </recommendedName>
</protein>
<organism evidence="10 11">
    <name type="scientific">Macrostomum lignano</name>
    <dbReference type="NCBI Taxonomy" id="282301"/>
    <lineage>
        <taxon>Eukaryota</taxon>
        <taxon>Metazoa</taxon>
        <taxon>Spiralia</taxon>
        <taxon>Lophotrochozoa</taxon>
        <taxon>Platyhelminthes</taxon>
        <taxon>Rhabditophora</taxon>
        <taxon>Macrostomorpha</taxon>
        <taxon>Macrostomida</taxon>
        <taxon>Macrostomidae</taxon>
        <taxon>Macrostomum</taxon>
    </lineage>
</organism>
<evidence type="ECO:0000256" key="8">
    <source>
        <dbReference type="RuleBase" id="RU000304"/>
    </source>
</evidence>
<dbReference type="OrthoDB" id="1732493at2759"/>
<sequence length="360" mass="41539">IPLQEDLIPILAASCGQYSIMEIIGSGTYGVVYKTWDNLHNRPVALKKFKSERFDNDFNGAPLPALKEISILIELKRTNHSNIVNLRDVLEIGPDCYMVLDYMDWDLFRLIYHFSERRKHFEKKQEHQRQFQHAARMPTGELPPEFEAIPDGYGLPPELYQSIAMQLLEAVRHCHSMSIVHRDIKPANILLSNRGVVKLADFGMARSLSHRRRTLNLSVVTLPYRAPELLLGTPDYTEAVDVWSVGCVIAEMITGYHLFYGDSEIHQLFLIFERMGTPDNSNWLGVEQLPDYNRQFPRFYPHGFRDFNLPICAEKLIRAMLRLDPTKRSTASAALKHKFFFDTTVQSLALFLQDIAERED</sequence>
<dbReference type="InterPro" id="IPR008271">
    <property type="entry name" value="Ser/Thr_kinase_AS"/>
</dbReference>
<dbReference type="PANTHER" id="PTHR24056">
    <property type="entry name" value="CELL DIVISION PROTEIN KINASE"/>
    <property type="match status" value="1"/>
</dbReference>
<dbReference type="Pfam" id="PF00069">
    <property type="entry name" value="Pkinase"/>
    <property type="match status" value="1"/>
</dbReference>
<evidence type="ECO:0000256" key="7">
    <source>
        <dbReference type="PROSITE-ProRule" id="PRU10141"/>
    </source>
</evidence>
<dbReference type="AlphaFoldDB" id="A0A267H2M8"/>
<evidence type="ECO:0000313" key="10">
    <source>
        <dbReference type="EMBL" id="PAA92525.1"/>
    </source>
</evidence>
<feature type="non-terminal residue" evidence="10">
    <location>
        <position position="1"/>
    </location>
</feature>
<feature type="binding site" evidence="7">
    <location>
        <position position="47"/>
    </location>
    <ligand>
        <name>ATP</name>
        <dbReference type="ChEBI" id="CHEBI:30616"/>
    </ligand>
</feature>
<dbReference type="PROSITE" id="PS00107">
    <property type="entry name" value="PROTEIN_KINASE_ATP"/>
    <property type="match status" value="1"/>
</dbReference>
<keyword evidence="11" id="KW-1185">Reference proteome</keyword>
<keyword evidence="3" id="KW-0808">Transferase</keyword>
<dbReference type="SMART" id="SM00220">
    <property type="entry name" value="S_TKc"/>
    <property type="match status" value="1"/>
</dbReference>
<dbReference type="InterPro" id="IPR000719">
    <property type="entry name" value="Prot_kinase_dom"/>
</dbReference>
<keyword evidence="5" id="KW-0418">Kinase</keyword>
<dbReference type="InterPro" id="IPR017441">
    <property type="entry name" value="Protein_kinase_ATP_BS"/>
</dbReference>
<dbReference type="PROSITE" id="PS00108">
    <property type="entry name" value="PROTEIN_KINASE_ST"/>
    <property type="match status" value="1"/>
</dbReference>
<name>A0A267H2M8_9PLAT</name>
<dbReference type="EMBL" id="NIVC01000049">
    <property type="protein sequence ID" value="PAA92525.1"/>
    <property type="molecule type" value="Genomic_DNA"/>
</dbReference>
<comment type="caution">
    <text evidence="10">The sequence shown here is derived from an EMBL/GenBank/DDBJ whole genome shotgun (WGS) entry which is preliminary data.</text>
</comment>
<evidence type="ECO:0000256" key="6">
    <source>
        <dbReference type="ARBA" id="ARBA00022840"/>
    </source>
</evidence>
<evidence type="ECO:0000256" key="1">
    <source>
        <dbReference type="ARBA" id="ARBA00006485"/>
    </source>
</evidence>
<dbReference type="GO" id="GO:0004674">
    <property type="term" value="F:protein serine/threonine kinase activity"/>
    <property type="evidence" value="ECO:0007669"/>
    <property type="project" value="UniProtKB-KW"/>
</dbReference>
<dbReference type="GO" id="GO:0005524">
    <property type="term" value="F:ATP binding"/>
    <property type="evidence" value="ECO:0007669"/>
    <property type="project" value="UniProtKB-UniRule"/>
</dbReference>
<evidence type="ECO:0000256" key="4">
    <source>
        <dbReference type="ARBA" id="ARBA00022741"/>
    </source>
</evidence>
<dbReference type="SUPFAM" id="SSF56112">
    <property type="entry name" value="Protein kinase-like (PK-like)"/>
    <property type="match status" value="1"/>
</dbReference>
<keyword evidence="4 7" id="KW-0547">Nucleotide-binding</keyword>
<evidence type="ECO:0000313" key="11">
    <source>
        <dbReference type="Proteomes" id="UP000215902"/>
    </source>
</evidence>
<dbReference type="InterPro" id="IPR050108">
    <property type="entry name" value="CDK"/>
</dbReference>
<evidence type="ECO:0000256" key="2">
    <source>
        <dbReference type="ARBA" id="ARBA00022527"/>
    </source>
</evidence>